<evidence type="ECO:0000313" key="5">
    <source>
        <dbReference type="Proteomes" id="UP001187192"/>
    </source>
</evidence>
<dbReference type="PANTHER" id="PTHR47531:SF2">
    <property type="entry name" value="RING_U-BOX SUPERFAMILY PROTEIN"/>
    <property type="match status" value="1"/>
</dbReference>
<evidence type="ECO:0000259" key="3">
    <source>
        <dbReference type="PROSITE" id="PS50089"/>
    </source>
</evidence>
<organism evidence="4 5">
    <name type="scientific">Ficus carica</name>
    <name type="common">Common fig</name>
    <dbReference type="NCBI Taxonomy" id="3494"/>
    <lineage>
        <taxon>Eukaryota</taxon>
        <taxon>Viridiplantae</taxon>
        <taxon>Streptophyta</taxon>
        <taxon>Embryophyta</taxon>
        <taxon>Tracheophyta</taxon>
        <taxon>Spermatophyta</taxon>
        <taxon>Magnoliopsida</taxon>
        <taxon>eudicotyledons</taxon>
        <taxon>Gunneridae</taxon>
        <taxon>Pentapetalae</taxon>
        <taxon>rosids</taxon>
        <taxon>fabids</taxon>
        <taxon>Rosales</taxon>
        <taxon>Moraceae</taxon>
        <taxon>Ficeae</taxon>
        <taxon>Ficus</taxon>
    </lineage>
</organism>
<dbReference type="AlphaFoldDB" id="A0AA88D942"/>
<sequence length="168" mass="19325">MLIILNNDYSDALNMRILMLSFLCYICLVEYEEGDRMRILPCHHEFHKTCVDKWLKEIHRRNGLNWLKYNSAAAAGTRRARVVEREGKGYWLFKISGKPTPTAGNRSNRPENTDRRRSVNRSAEAMGGSVVGMRYGTRSRTETDRMISLFSFSYGCHAKEKGAVAEEL</sequence>
<keyword evidence="5" id="KW-1185">Reference proteome</keyword>
<evidence type="ECO:0000256" key="1">
    <source>
        <dbReference type="PROSITE-ProRule" id="PRU00175"/>
    </source>
</evidence>
<dbReference type="Pfam" id="PF13639">
    <property type="entry name" value="zf-RING_2"/>
    <property type="match status" value="1"/>
</dbReference>
<keyword evidence="1" id="KW-0862">Zinc</keyword>
<dbReference type="Gene3D" id="3.30.40.10">
    <property type="entry name" value="Zinc/RING finger domain, C3HC4 (zinc finger)"/>
    <property type="match status" value="1"/>
</dbReference>
<dbReference type="EMBL" id="BTGU01000026">
    <property type="protein sequence ID" value="GMN47651.1"/>
    <property type="molecule type" value="Genomic_DNA"/>
</dbReference>
<name>A0AA88D942_FICCA</name>
<feature type="compositionally biased region" description="Basic and acidic residues" evidence="2">
    <location>
        <begin position="108"/>
        <end position="117"/>
    </location>
</feature>
<proteinExistence type="predicted"/>
<evidence type="ECO:0000256" key="2">
    <source>
        <dbReference type="SAM" id="MobiDB-lite"/>
    </source>
</evidence>
<feature type="domain" description="RING-type" evidence="3">
    <location>
        <begin position="24"/>
        <end position="54"/>
    </location>
</feature>
<feature type="region of interest" description="Disordered" evidence="2">
    <location>
        <begin position="97"/>
        <end position="123"/>
    </location>
</feature>
<comment type="caution">
    <text evidence="4">The sequence shown here is derived from an EMBL/GenBank/DDBJ whole genome shotgun (WGS) entry which is preliminary data.</text>
</comment>
<protein>
    <recommendedName>
        <fullName evidence="3">RING-type domain-containing protein</fullName>
    </recommendedName>
</protein>
<evidence type="ECO:0000313" key="4">
    <source>
        <dbReference type="EMBL" id="GMN47651.1"/>
    </source>
</evidence>
<accession>A0AA88D942</accession>
<keyword evidence="1" id="KW-0863">Zinc-finger</keyword>
<dbReference type="GO" id="GO:0008270">
    <property type="term" value="F:zinc ion binding"/>
    <property type="evidence" value="ECO:0007669"/>
    <property type="project" value="UniProtKB-KW"/>
</dbReference>
<dbReference type="Proteomes" id="UP001187192">
    <property type="component" value="Unassembled WGS sequence"/>
</dbReference>
<gene>
    <name evidence="4" type="ORF">TIFTF001_016824</name>
</gene>
<keyword evidence="1" id="KW-0479">Metal-binding</keyword>
<reference evidence="4" key="1">
    <citation type="submission" date="2023-07" db="EMBL/GenBank/DDBJ databases">
        <title>draft genome sequence of fig (Ficus carica).</title>
        <authorList>
            <person name="Takahashi T."/>
            <person name="Nishimura K."/>
        </authorList>
    </citation>
    <scope>NUCLEOTIDE SEQUENCE</scope>
</reference>
<dbReference type="InterPro" id="IPR013083">
    <property type="entry name" value="Znf_RING/FYVE/PHD"/>
</dbReference>
<dbReference type="SUPFAM" id="SSF57850">
    <property type="entry name" value="RING/U-box"/>
    <property type="match status" value="1"/>
</dbReference>
<dbReference type="PANTHER" id="PTHR47531">
    <property type="entry name" value="RING/U-BOX SUPERFAMILY PROTEIN"/>
    <property type="match status" value="1"/>
</dbReference>
<dbReference type="InterPro" id="IPR001841">
    <property type="entry name" value="Znf_RING"/>
</dbReference>
<dbReference type="PROSITE" id="PS50089">
    <property type="entry name" value="ZF_RING_2"/>
    <property type="match status" value="1"/>
</dbReference>